<dbReference type="EMBL" id="CP003623">
    <property type="protein sequence ID" value="AFZ15585.1"/>
    <property type="molecule type" value="Genomic_DNA"/>
</dbReference>
<keyword evidence="2" id="KW-1185">Reference proteome</keyword>
<organism evidence="1 2">
    <name type="scientific">Crinalium epipsammum PCC 9333</name>
    <dbReference type="NCBI Taxonomy" id="1173022"/>
    <lineage>
        <taxon>Bacteria</taxon>
        <taxon>Bacillati</taxon>
        <taxon>Cyanobacteriota</taxon>
        <taxon>Cyanophyceae</taxon>
        <taxon>Gomontiellales</taxon>
        <taxon>Gomontiellaceae</taxon>
        <taxon>Crinalium</taxon>
    </lineage>
</organism>
<protein>
    <submittedName>
        <fullName evidence="1">Uncharacterized protein</fullName>
    </submittedName>
</protein>
<gene>
    <name evidence="1" type="ORF">Cri9333_4818</name>
</gene>
<reference evidence="1 2" key="1">
    <citation type="submission" date="2012-06" db="EMBL/GenBank/DDBJ databases">
        <title>Finished plasmid 3 of genome of Crinalium epipsammum PCC 9333.</title>
        <authorList>
            <consortium name="US DOE Joint Genome Institute"/>
            <person name="Gugger M."/>
            <person name="Coursin T."/>
            <person name="Rippka R."/>
            <person name="Tandeau De Marsac N."/>
            <person name="Huntemann M."/>
            <person name="Wei C.-L."/>
            <person name="Han J."/>
            <person name="Detter J.C."/>
            <person name="Han C."/>
            <person name="Tapia R."/>
            <person name="Davenport K."/>
            <person name="Daligault H."/>
            <person name="Erkkila T."/>
            <person name="Gu W."/>
            <person name="Munk A.C.C."/>
            <person name="Teshima H."/>
            <person name="Xu Y."/>
            <person name="Chain P."/>
            <person name="Chen A."/>
            <person name="Krypides N."/>
            <person name="Mavromatis K."/>
            <person name="Markowitz V."/>
            <person name="Szeto E."/>
            <person name="Ivanova N."/>
            <person name="Mikhailova N."/>
            <person name="Ovchinnikova G."/>
            <person name="Pagani I."/>
            <person name="Pati A."/>
            <person name="Goodwin L."/>
            <person name="Peters L."/>
            <person name="Pitluck S."/>
            <person name="Woyke T."/>
            <person name="Kerfeld C."/>
        </authorList>
    </citation>
    <scope>NUCLEOTIDE SEQUENCE [LARGE SCALE GENOMIC DNA]</scope>
    <source>
        <strain evidence="1 2">PCC 9333</strain>
        <plasmid evidence="2">Plasmid pCRI9333.03</plasmid>
    </source>
</reference>
<evidence type="ECO:0000313" key="2">
    <source>
        <dbReference type="Proteomes" id="UP000010472"/>
    </source>
</evidence>
<proteinExistence type="predicted"/>
<dbReference type="HOGENOM" id="CLU_2805226_0_0_3"/>
<dbReference type="KEGG" id="cep:Cri9333_4818"/>
<name>K9W812_9CYAN</name>
<sequence>MDRTEINSPKFELYEFVILSWDDQQHKTKVVRRWFDFDDGDGGWWYQLNGMGDRLYPESTIEVDFPL</sequence>
<evidence type="ECO:0000313" key="1">
    <source>
        <dbReference type="EMBL" id="AFZ15585.1"/>
    </source>
</evidence>
<dbReference type="RefSeq" id="WP_015205581.1">
    <property type="nucleotide sequence ID" value="NC_019754.1"/>
</dbReference>
<keyword evidence="1" id="KW-0614">Plasmid</keyword>
<dbReference type="Proteomes" id="UP000010472">
    <property type="component" value="Plasmid pCRI9333.03"/>
</dbReference>
<geneLocation type="plasmid" evidence="1 2">
    <name>pCRI9333.03</name>
</geneLocation>
<accession>K9W812</accession>
<dbReference type="AlphaFoldDB" id="K9W812"/>